<organism evidence="2 3">
    <name type="scientific">Herbiconiux daphne</name>
    <dbReference type="NCBI Taxonomy" id="2970914"/>
    <lineage>
        <taxon>Bacteria</taxon>
        <taxon>Bacillati</taxon>
        <taxon>Actinomycetota</taxon>
        <taxon>Actinomycetes</taxon>
        <taxon>Micrococcales</taxon>
        <taxon>Microbacteriaceae</taxon>
        <taxon>Herbiconiux</taxon>
    </lineage>
</organism>
<comment type="caution">
    <text evidence="2">The sequence shown here is derived from an EMBL/GenBank/DDBJ whole genome shotgun (WGS) entry which is preliminary data.</text>
</comment>
<dbReference type="EMBL" id="JANLCJ010000655">
    <property type="protein sequence ID" value="MCS5737385.1"/>
    <property type="molecule type" value="Genomic_DNA"/>
</dbReference>
<sequence length="187" mass="20186">QGGWQTLGGISTPGQQMGPGKAATTGIRMVDRAVQLMNSVRKNGGDIREVIKPQDIKKLTDAELDARAAGVKTDNDYLTRVKDGEMALSTIQRQIDEQPVGSQQWEDAVKAKTEMAAQSGSAAATARATSLMNKVDMPTISMSHNVEFTEVIANQNNPKNLMSDYHGVSHAEAQRGLEAHKKSKPID</sequence>
<dbReference type="Proteomes" id="UP001165586">
    <property type="component" value="Unassembled WGS sequence"/>
</dbReference>
<dbReference type="RefSeq" id="WP_259543772.1">
    <property type="nucleotide sequence ID" value="NZ_JANLCJ010000655.1"/>
</dbReference>
<evidence type="ECO:0000313" key="2">
    <source>
        <dbReference type="EMBL" id="MCS5737385.1"/>
    </source>
</evidence>
<proteinExistence type="predicted"/>
<name>A0ABT2HBQ8_9MICO</name>
<accession>A0ABT2HBQ8</accession>
<protein>
    <submittedName>
        <fullName evidence="2">Uncharacterized protein</fullName>
    </submittedName>
</protein>
<evidence type="ECO:0000313" key="3">
    <source>
        <dbReference type="Proteomes" id="UP001165586"/>
    </source>
</evidence>
<feature type="non-terminal residue" evidence="2">
    <location>
        <position position="187"/>
    </location>
</feature>
<feature type="region of interest" description="Disordered" evidence="1">
    <location>
        <begin position="1"/>
        <end position="22"/>
    </location>
</feature>
<keyword evidence="3" id="KW-1185">Reference proteome</keyword>
<feature type="non-terminal residue" evidence="2">
    <location>
        <position position="1"/>
    </location>
</feature>
<evidence type="ECO:0000256" key="1">
    <source>
        <dbReference type="SAM" id="MobiDB-lite"/>
    </source>
</evidence>
<gene>
    <name evidence="2" type="ORF">N1032_27000</name>
</gene>
<reference evidence="2" key="1">
    <citation type="submission" date="2022-08" db="EMBL/GenBank/DDBJ databases">
        <authorList>
            <person name="Deng Y."/>
            <person name="Han X.-F."/>
            <person name="Zhang Y.-Q."/>
        </authorList>
    </citation>
    <scope>NUCLEOTIDE SEQUENCE</scope>
    <source>
        <strain evidence="2">CPCC 203386</strain>
    </source>
</reference>